<keyword evidence="3" id="KW-0963">Cytoplasm</keyword>
<dbReference type="Gene3D" id="3.40.50.620">
    <property type="entry name" value="HUPs"/>
    <property type="match status" value="1"/>
</dbReference>
<name>A0A8J7VUL7_9GAMM</name>
<dbReference type="HAMAP" id="MF_00063">
    <property type="entry name" value="CysH"/>
    <property type="match status" value="1"/>
</dbReference>
<dbReference type="InterPro" id="IPR002500">
    <property type="entry name" value="PAPS_reduct_dom"/>
</dbReference>
<organism evidence="5">
    <name type="scientific">Coralloluteibacterium stylophorae</name>
    <dbReference type="NCBI Taxonomy" id="1776034"/>
    <lineage>
        <taxon>Bacteria</taxon>
        <taxon>Pseudomonadati</taxon>
        <taxon>Pseudomonadota</taxon>
        <taxon>Gammaproteobacteria</taxon>
        <taxon>Lysobacterales</taxon>
        <taxon>Lysobacteraceae</taxon>
        <taxon>Coralloluteibacterium</taxon>
    </lineage>
</organism>
<dbReference type="CDD" id="cd23945">
    <property type="entry name" value="PAPS_reductase"/>
    <property type="match status" value="1"/>
</dbReference>
<dbReference type="UniPathway" id="UPA00140">
    <property type="reaction ID" value="UER00206"/>
</dbReference>
<dbReference type="NCBIfam" id="NF002537">
    <property type="entry name" value="PRK02090.1"/>
    <property type="match status" value="1"/>
</dbReference>
<dbReference type="AlphaFoldDB" id="A0A8J7VUL7"/>
<dbReference type="NCBIfam" id="TIGR02057">
    <property type="entry name" value="PAPS_reductase"/>
    <property type="match status" value="1"/>
</dbReference>
<dbReference type="GO" id="GO:0019379">
    <property type="term" value="P:sulfate assimilation, phosphoadenylyl sulfate reduction by phosphoadenylyl-sulfate reductase (thioredoxin)"/>
    <property type="evidence" value="ECO:0007669"/>
    <property type="project" value="UniProtKB-UniRule"/>
</dbReference>
<dbReference type="InterPro" id="IPR004511">
    <property type="entry name" value="PAPS/APS_Rdtase"/>
</dbReference>
<dbReference type="PANTHER" id="PTHR46509">
    <property type="entry name" value="PHOSPHOADENOSINE PHOSPHOSULFATE REDUCTASE"/>
    <property type="match status" value="1"/>
</dbReference>
<evidence type="ECO:0000259" key="4">
    <source>
        <dbReference type="Pfam" id="PF01507"/>
    </source>
</evidence>
<protein>
    <recommendedName>
        <fullName evidence="3">Phosphoadenosine 5'-phosphosulfate reductase</fullName>
        <shortName evidence="3">PAPS reductase</shortName>
        <ecNumber evidence="3">1.8.4.8</ecNumber>
    </recommendedName>
    <alternativeName>
        <fullName evidence="3">3'-phosphoadenylylsulfate reductase</fullName>
    </alternativeName>
    <alternativeName>
        <fullName evidence="3">PAPS reductase, thioredoxin dependent</fullName>
    </alternativeName>
    <alternativeName>
        <fullName evidence="3">PAPS sulfotransferase</fullName>
    </alternativeName>
    <alternativeName>
        <fullName evidence="3">PAdoPS reductase</fullName>
    </alternativeName>
</protein>
<gene>
    <name evidence="3" type="primary">cysH</name>
    <name evidence="6" type="ORF">KB893_004120</name>
    <name evidence="5" type="ORF">KB893_13470</name>
</gene>
<comment type="similarity">
    <text evidence="1 3">Belongs to the PAPS reductase family. CysH subfamily.</text>
</comment>
<evidence type="ECO:0000313" key="5">
    <source>
        <dbReference type="EMBL" id="MBR0563515.1"/>
    </source>
</evidence>
<dbReference type="InterPro" id="IPR014729">
    <property type="entry name" value="Rossmann-like_a/b/a_fold"/>
</dbReference>
<evidence type="ECO:0000313" key="6">
    <source>
        <dbReference type="EMBL" id="MBS7456321.1"/>
    </source>
</evidence>
<comment type="function">
    <text evidence="3">Catalyzes the formation of sulfite from phosphoadenosine 5'-phosphosulfate (PAPS) using thioredoxin as an electron donor.</text>
</comment>
<dbReference type="EMBL" id="JAGQFT010000141">
    <property type="protein sequence ID" value="MBR0563515.1"/>
    <property type="molecule type" value="Genomic_DNA"/>
</dbReference>
<proteinExistence type="inferred from homology"/>
<dbReference type="PIRSF" id="PIRSF000857">
    <property type="entry name" value="PAPS_reductase"/>
    <property type="match status" value="1"/>
</dbReference>
<dbReference type="NCBIfam" id="TIGR00434">
    <property type="entry name" value="cysH"/>
    <property type="match status" value="1"/>
</dbReference>
<dbReference type="EMBL" id="JAGQFT020000002">
    <property type="protein sequence ID" value="MBS7456321.1"/>
    <property type="molecule type" value="Genomic_DNA"/>
</dbReference>
<accession>A0A8J7VUL7</accession>
<dbReference type="PANTHER" id="PTHR46509:SF1">
    <property type="entry name" value="PHOSPHOADENOSINE PHOSPHOSULFATE REDUCTASE"/>
    <property type="match status" value="1"/>
</dbReference>
<reference evidence="6 7" key="1">
    <citation type="journal article" date="2021" name="Microbiol. Resour. Announc.">
        <title>Draft Genome Sequence of Coralloluteibacterium stylophorae LMG 29479T.</title>
        <authorList>
            <person name="Karlyshev A.V."/>
            <person name="Kudryashova E.B."/>
            <person name="Ariskina E.V."/>
            <person name="Conroy A.P."/>
            <person name="Abidueva E.Y."/>
        </authorList>
    </citation>
    <scope>NUCLEOTIDE SEQUENCE [LARGE SCALE GENOMIC DNA]</scope>
    <source>
        <strain evidence="6 7">LMG 29479</strain>
    </source>
</reference>
<dbReference type="InterPro" id="IPR011800">
    <property type="entry name" value="PAPS_reductase_CysH"/>
</dbReference>
<keyword evidence="2 3" id="KW-0560">Oxidoreductase</keyword>
<comment type="pathway">
    <text evidence="3">Sulfur metabolism; hydrogen sulfide biosynthesis; sulfite from sulfate: step 3/3.</text>
</comment>
<dbReference type="RefSeq" id="WP_211927418.1">
    <property type="nucleotide sequence ID" value="NZ_JAGQFT020000002.1"/>
</dbReference>
<evidence type="ECO:0000256" key="2">
    <source>
        <dbReference type="ARBA" id="ARBA00023002"/>
    </source>
</evidence>
<feature type="domain" description="Phosphoadenosine phosphosulphate reductase" evidence="4">
    <location>
        <begin position="41"/>
        <end position="213"/>
    </location>
</feature>
<evidence type="ECO:0000256" key="1">
    <source>
        <dbReference type="ARBA" id="ARBA00009732"/>
    </source>
</evidence>
<comment type="catalytic activity">
    <reaction evidence="3">
        <text>[thioredoxin]-disulfide + sulfite + adenosine 3',5'-bisphosphate + 2 H(+) = [thioredoxin]-dithiol + 3'-phosphoadenylyl sulfate</text>
        <dbReference type="Rhea" id="RHEA:11724"/>
        <dbReference type="Rhea" id="RHEA-COMP:10698"/>
        <dbReference type="Rhea" id="RHEA-COMP:10700"/>
        <dbReference type="ChEBI" id="CHEBI:15378"/>
        <dbReference type="ChEBI" id="CHEBI:17359"/>
        <dbReference type="ChEBI" id="CHEBI:29950"/>
        <dbReference type="ChEBI" id="CHEBI:50058"/>
        <dbReference type="ChEBI" id="CHEBI:58339"/>
        <dbReference type="ChEBI" id="CHEBI:58343"/>
        <dbReference type="EC" id="1.8.4.8"/>
    </reaction>
</comment>
<dbReference type="Proteomes" id="UP000675747">
    <property type="component" value="Unassembled WGS sequence"/>
</dbReference>
<dbReference type="Pfam" id="PF01507">
    <property type="entry name" value="PAPS_reduct"/>
    <property type="match status" value="1"/>
</dbReference>
<evidence type="ECO:0000256" key="3">
    <source>
        <dbReference type="HAMAP-Rule" id="MF_00063"/>
    </source>
</evidence>
<evidence type="ECO:0000313" key="7">
    <source>
        <dbReference type="Proteomes" id="UP000675747"/>
    </source>
</evidence>
<comment type="caution">
    <text evidence="5">The sequence shown here is derived from an EMBL/GenBank/DDBJ whole genome shotgun (WGS) entry which is preliminary data.</text>
</comment>
<sequence length="238" mass="26477">MSAAPHVPGDDAALAACDAWLADRSAPERLAWALATLPGAHVLSSSFGTQAAVSLHMAATLRPDIPVVLIDTGYLFAETYRFADALRERLGLDLRVYRAEVGAAWMEARHGRLWEQGAAGLATYNRIRKVEPMRRALAELGAGTWITGLRRRQARSRAGIGLLERHDALWKLNPLADWSDRDVWQYLRAHDLPYHPLWEQGYVSVGDTHSTRPLADGMDPEDTRFHGLVRECGLHVEI</sequence>
<dbReference type="GO" id="GO:0004604">
    <property type="term" value="F:phosphoadenylyl-sulfate reductase (thioredoxin) activity"/>
    <property type="evidence" value="ECO:0007669"/>
    <property type="project" value="UniProtKB-UniRule"/>
</dbReference>
<comment type="subcellular location">
    <subcellularLocation>
        <location evidence="3">Cytoplasm</location>
    </subcellularLocation>
</comment>
<feature type="active site" description="Nucleophile; cysteine thiosulfonate intermediate" evidence="3">
    <location>
        <position position="232"/>
    </location>
</feature>
<dbReference type="GO" id="GO:0005737">
    <property type="term" value="C:cytoplasm"/>
    <property type="evidence" value="ECO:0007669"/>
    <property type="project" value="UniProtKB-SubCell"/>
</dbReference>
<comment type="caution">
    <text evidence="3">Lacks conserved residue(s) required for the propagation of feature annotation.</text>
</comment>
<reference evidence="5" key="2">
    <citation type="submission" date="2021-04" db="EMBL/GenBank/DDBJ databases">
        <authorList>
            <person name="Karlyshev A.V."/>
        </authorList>
    </citation>
    <scope>NUCLEOTIDE SEQUENCE</scope>
    <source>
        <strain evidence="5">LMG 29479</strain>
    </source>
</reference>
<dbReference type="GO" id="GO:0070814">
    <property type="term" value="P:hydrogen sulfide biosynthetic process"/>
    <property type="evidence" value="ECO:0007669"/>
    <property type="project" value="UniProtKB-UniRule"/>
</dbReference>
<dbReference type="EC" id="1.8.4.8" evidence="3"/>
<dbReference type="SUPFAM" id="SSF52402">
    <property type="entry name" value="Adenine nucleotide alpha hydrolases-like"/>
    <property type="match status" value="1"/>
</dbReference>
<keyword evidence="7" id="KW-1185">Reference proteome</keyword>